<organism evidence="1 2">
    <name type="scientific">Williamsia sterculiae</name>
    <dbReference type="NCBI Taxonomy" id="1344003"/>
    <lineage>
        <taxon>Bacteria</taxon>
        <taxon>Bacillati</taxon>
        <taxon>Actinomycetota</taxon>
        <taxon>Actinomycetes</taxon>
        <taxon>Mycobacteriales</taxon>
        <taxon>Nocardiaceae</taxon>
        <taxon>Williamsia</taxon>
    </lineage>
</organism>
<gene>
    <name evidence="1" type="ORF">SAMN05445060_0161</name>
</gene>
<keyword evidence="2" id="KW-1185">Reference proteome</keyword>
<name>A0A1N7CIG5_9NOCA</name>
<dbReference type="Proteomes" id="UP000186218">
    <property type="component" value="Unassembled WGS sequence"/>
</dbReference>
<evidence type="ECO:0000313" key="1">
    <source>
        <dbReference type="EMBL" id="SIR63365.1"/>
    </source>
</evidence>
<dbReference type="RefSeq" id="WP_076475659.1">
    <property type="nucleotide sequence ID" value="NZ_FTNT01000001.1"/>
</dbReference>
<evidence type="ECO:0000313" key="2">
    <source>
        <dbReference type="Proteomes" id="UP000186218"/>
    </source>
</evidence>
<dbReference type="AlphaFoldDB" id="A0A1N7CIG5"/>
<accession>A0A1N7CIG5</accession>
<dbReference type="EMBL" id="FTNT01000001">
    <property type="protein sequence ID" value="SIR63365.1"/>
    <property type="molecule type" value="Genomic_DNA"/>
</dbReference>
<sequence>MTTAGANAVERRLVDIAEYTAHVSHTDDNRIWRETNCYVDVWIETLNLLGLDPVPSFAGALAADHDGQQWTFIKPDPADLRVLYGLEVAEDALWRPVLETVQSGPARNMLHTVEVDSWWLPDTAGTDYRSGHVKTTIVPLRVDSDAQTMTYLHNSGMYRLEGDDFVGIFGLNNPPAEVLPPYVEQIRWFPERARPELVVDAVRGHLARRPAANPVERLAESVREATIWLPGAGMETFHRWAFATLRQCGSTAELAADLVSWLDDAGVTGAAEARQPFLDFAADAKAVQFKMARAARGRTVDVDSTTEAMVKSWDRAIDIVIAAVA</sequence>
<dbReference type="STRING" id="1344003.SAMN05445060_0161"/>
<proteinExistence type="predicted"/>
<dbReference type="InterPro" id="IPR014989">
    <property type="entry name" value="DUF1839"/>
</dbReference>
<evidence type="ECO:0008006" key="3">
    <source>
        <dbReference type="Google" id="ProtNLM"/>
    </source>
</evidence>
<dbReference type="Pfam" id="PF08893">
    <property type="entry name" value="DUF1839"/>
    <property type="match status" value="1"/>
</dbReference>
<protein>
    <recommendedName>
        <fullName evidence="3">DUF1839 family protein</fullName>
    </recommendedName>
</protein>
<dbReference type="OrthoDB" id="4371620at2"/>
<reference evidence="1 2" key="1">
    <citation type="submission" date="2017-01" db="EMBL/GenBank/DDBJ databases">
        <authorList>
            <person name="Mah S.A."/>
            <person name="Swanson W.J."/>
            <person name="Moy G.W."/>
            <person name="Vacquier V.D."/>
        </authorList>
    </citation>
    <scope>NUCLEOTIDE SEQUENCE [LARGE SCALE GENOMIC DNA]</scope>
    <source>
        <strain evidence="1 2">CPCC 203464</strain>
    </source>
</reference>